<reference evidence="1" key="1">
    <citation type="submission" date="2019-04" db="EMBL/GenBank/DDBJ databases">
        <authorList>
            <person name="Alioto T."/>
            <person name="Alioto T."/>
        </authorList>
    </citation>
    <scope>NUCLEOTIDE SEQUENCE [LARGE SCALE GENOMIC DNA]</scope>
</reference>
<protein>
    <submittedName>
        <fullName evidence="1">Uncharacterized protein</fullName>
    </submittedName>
</protein>
<gene>
    <name evidence="1" type="ORF">MONAX_5E015054</name>
</gene>
<dbReference type="EMBL" id="CABDUW010000650">
    <property type="protein sequence ID" value="VTJ72912.1"/>
    <property type="molecule type" value="Genomic_DNA"/>
</dbReference>
<keyword evidence="2" id="KW-1185">Reference proteome</keyword>
<organism evidence="1 2">
    <name type="scientific">Marmota monax</name>
    <name type="common">Woodchuck</name>
    <dbReference type="NCBI Taxonomy" id="9995"/>
    <lineage>
        <taxon>Eukaryota</taxon>
        <taxon>Metazoa</taxon>
        <taxon>Chordata</taxon>
        <taxon>Craniata</taxon>
        <taxon>Vertebrata</taxon>
        <taxon>Euteleostomi</taxon>
        <taxon>Mammalia</taxon>
        <taxon>Eutheria</taxon>
        <taxon>Euarchontoglires</taxon>
        <taxon>Glires</taxon>
        <taxon>Rodentia</taxon>
        <taxon>Sciuromorpha</taxon>
        <taxon>Sciuridae</taxon>
        <taxon>Xerinae</taxon>
        <taxon>Marmotini</taxon>
        <taxon>Marmota</taxon>
    </lineage>
</organism>
<evidence type="ECO:0000313" key="2">
    <source>
        <dbReference type="Proteomes" id="UP000335636"/>
    </source>
</evidence>
<name>A0A5E4BW74_MARMO</name>
<comment type="caution">
    <text evidence="1">The sequence shown here is derived from an EMBL/GenBank/DDBJ whole genome shotgun (WGS) entry which is preliminary data.</text>
</comment>
<dbReference type="Proteomes" id="UP000335636">
    <property type="component" value="Unassembled WGS sequence"/>
</dbReference>
<proteinExistence type="predicted"/>
<sequence length="181" mass="19654">MRSPGKAGEGQFLQGDNFFYQGCASNWYMTICAPLGSKYLSEAVWLQREEVTEWDSLHALCLPRYSSPHHPTEFPGPTSQTLGFYTHGQGPPGSGKAAALQEGVPAAQEFEKQVWPSPLVGGEPACGTLEPPPGCLVLRCERMGTFIQHLFCNCVPPWFLPPAGVHQVLVLVLSLGSTQVL</sequence>
<evidence type="ECO:0000313" key="1">
    <source>
        <dbReference type="EMBL" id="VTJ72912.1"/>
    </source>
</evidence>
<accession>A0A5E4BW74</accession>
<dbReference type="AlphaFoldDB" id="A0A5E4BW74"/>